<dbReference type="GO" id="GO:0008270">
    <property type="term" value="F:zinc ion binding"/>
    <property type="evidence" value="ECO:0007669"/>
    <property type="project" value="UniProtKB-KW"/>
</dbReference>
<keyword evidence="1" id="KW-0863">Zinc-finger</keyword>
<name>A0A9W7IZF7_HIBTR</name>
<feature type="region of interest" description="Disordered" evidence="2">
    <location>
        <begin position="1"/>
        <end position="119"/>
    </location>
</feature>
<reference evidence="4" key="1">
    <citation type="submission" date="2023-05" db="EMBL/GenBank/DDBJ databases">
        <title>Genome and transcriptome analyses reveal genes involved in the formation of fine ridges on petal epidermal cells in Hibiscus trionum.</title>
        <authorList>
            <person name="Koshimizu S."/>
            <person name="Masuda S."/>
            <person name="Ishii T."/>
            <person name="Shirasu K."/>
            <person name="Hoshino A."/>
            <person name="Arita M."/>
        </authorList>
    </citation>
    <scope>NUCLEOTIDE SEQUENCE</scope>
    <source>
        <strain evidence="4">Hamamatsu line</strain>
    </source>
</reference>
<feature type="region of interest" description="Disordered" evidence="2">
    <location>
        <begin position="386"/>
        <end position="405"/>
    </location>
</feature>
<dbReference type="GO" id="GO:0003676">
    <property type="term" value="F:nucleic acid binding"/>
    <property type="evidence" value="ECO:0007669"/>
    <property type="project" value="InterPro"/>
</dbReference>
<dbReference type="InterPro" id="IPR001878">
    <property type="entry name" value="Znf_CCHC"/>
</dbReference>
<feature type="compositionally biased region" description="Polar residues" evidence="2">
    <location>
        <begin position="1"/>
        <end position="16"/>
    </location>
</feature>
<proteinExistence type="predicted"/>
<dbReference type="Proteomes" id="UP001165190">
    <property type="component" value="Unassembled WGS sequence"/>
</dbReference>
<dbReference type="InterPro" id="IPR025558">
    <property type="entry name" value="DUF4283"/>
</dbReference>
<feature type="domain" description="CCHC-type" evidence="3">
    <location>
        <begin position="340"/>
        <end position="353"/>
    </location>
</feature>
<sequence length="639" mass="68877">MPGNNGNPTAPDNPNGTGLDGADGRPPDPTSDDGLAKPVDAEKDRKGMQQEAAGKDSEMAAAPVDTSNPGNIDANMSDDINPISPSSALGGDLGQVPRQPTMPVSGNPDGAGSEGRKPSFRDIMIGQTTETKDTCAIDDLDMVVLDDDVRVQADGAIPEITFSERVHAAIDKRLENSVIVRLLGKSIGYTALLTRIEALWKPKGGMRLIDLDNEYYLVRFAKAEDCEKVLTGGPWVIYGAYLTVQPWSRNFSTANYYPSKIMVWIRIPGLPYRYYTKSLFSHIASSLGIVVRIDYNTSEGCRGKFARLALMVDLEKPLKSGVIVDGKRQVVEYEGLPAICFACGKYGHTKENCGLLVTDMAAQAPQEPVPSEKEIYGPWMQVTSRRRKLPPAKRDAGPSSKSSVVAGNVQGSRFASLGVVDDYSRDVVPVNGNESNMHDKPVNVSLVRAGQVGNGHVGSSKQGARSNVRKTKVVEVAVAKDQTPPAAVAQPADVRGMRGKDVAVASKENVLPVPSTLDNRNHGVVHVIDSSARQVLRERNGRVLPASILSSAMKGNEKNKVAIPGVARAKLKKKANKQTIQSALQELVTSLSSELDHAQGVFDSSKIMVAVGFLARSNRSPKSSRRVVVAWWLNWLKPK</sequence>
<evidence type="ECO:0000256" key="1">
    <source>
        <dbReference type="PROSITE-ProRule" id="PRU00047"/>
    </source>
</evidence>
<gene>
    <name evidence="4" type="ORF">HRI_004079100</name>
</gene>
<evidence type="ECO:0000259" key="3">
    <source>
        <dbReference type="PROSITE" id="PS50158"/>
    </source>
</evidence>
<comment type="caution">
    <text evidence="4">The sequence shown here is derived from an EMBL/GenBank/DDBJ whole genome shotgun (WGS) entry which is preliminary data.</text>
</comment>
<keyword evidence="1" id="KW-0479">Metal-binding</keyword>
<dbReference type="OrthoDB" id="1102891at2759"/>
<accession>A0A9W7IZF7</accession>
<keyword evidence="5" id="KW-1185">Reference proteome</keyword>
<evidence type="ECO:0000313" key="4">
    <source>
        <dbReference type="EMBL" id="GMJ04099.1"/>
    </source>
</evidence>
<dbReference type="Pfam" id="PF14111">
    <property type="entry name" value="DUF4283"/>
    <property type="match status" value="1"/>
</dbReference>
<dbReference type="EMBL" id="BSYR01000038">
    <property type="protein sequence ID" value="GMJ04099.1"/>
    <property type="molecule type" value="Genomic_DNA"/>
</dbReference>
<feature type="compositionally biased region" description="Basic and acidic residues" evidence="2">
    <location>
        <begin position="39"/>
        <end position="58"/>
    </location>
</feature>
<dbReference type="PANTHER" id="PTHR31286">
    <property type="entry name" value="GLYCINE-RICH CELL WALL STRUCTURAL PROTEIN 1.8-LIKE"/>
    <property type="match status" value="1"/>
</dbReference>
<protein>
    <recommendedName>
        <fullName evidence="3">CCHC-type domain-containing protein</fullName>
    </recommendedName>
</protein>
<keyword evidence="1" id="KW-0862">Zinc</keyword>
<evidence type="ECO:0000256" key="2">
    <source>
        <dbReference type="SAM" id="MobiDB-lite"/>
    </source>
</evidence>
<evidence type="ECO:0000313" key="5">
    <source>
        <dbReference type="Proteomes" id="UP001165190"/>
    </source>
</evidence>
<dbReference type="PROSITE" id="PS50158">
    <property type="entry name" value="ZF_CCHC"/>
    <property type="match status" value="1"/>
</dbReference>
<dbReference type="PANTHER" id="PTHR31286:SF99">
    <property type="entry name" value="DUF4283 DOMAIN-CONTAINING PROTEIN"/>
    <property type="match status" value="1"/>
</dbReference>
<organism evidence="4 5">
    <name type="scientific">Hibiscus trionum</name>
    <name type="common">Flower of an hour</name>
    <dbReference type="NCBI Taxonomy" id="183268"/>
    <lineage>
        <taxon>Eukaryota</taxon>
        <taxon>Viridiplantae</taxon>
        <taxon>Streptophyta</taxon>
        <taxon>Embryophyta</taxon>
        <taxon>Tracheophyta</taxon>
        <taxon>Spermatophyta</taxon>
        <taxon>Magnoliopsida</taxon>
        <taxon>eudicotyledons</taxon>
        <taxon>Gunneridae</taxon>
        <taxon>Pentapetalae</taxon>
        <taxon>rosids</taxon>
        <taxon>malvids</taxon>
        <taxon>Malvales</taxon>
        <taxon>Malvaceae</taxon>
        <taxon>Malvoideae</taxon>
        <taxon>Hibiscus</taxon>
    </lineage>
</organism>
<dbReference type="AlphaFoldDB" id="A0A9W7IZF7"/>
<dbReference type="InterPro" id="IPR040256">
    <property type="entry name" value="At4g02000-like"/>
</dbReference>